<dbReference type="RefSeq" id="WP_184431054.1">
    <property type="nucleotide sequence ID" value="NZ_JACIGI010000002.1"/>
</dbReference>
<gene>
    <name evidence="1" type="ORF">GGD88_000276</name>
</gene>
<accession>A0A7W6RWJ9</accession>
<name>A0A7W6RWJ9_9PROT</name>
<dbReference type="EMBL" id="JACIGI010000002">
    <property type="protein sequence ID" value="MBB4284569.1"/>
    <property type="molecule type" value="Genomic_DNA"/>
</dbReference>
<proteinExistence type="predicted"/>
<dbReference type="AlphaFoldDB" id="A0A7W6RWJ9"/>
<evidence type="ECO:0000313" key="1">
    <source>
        <dbReference type="EMBL" id="MBB4284569.1"/>
    </source>
</evidence>
<dbReference type="Proteomes" id="UP000555728">
    <property type="component" value="Unassembled WGS sequence"/>
</dbReference>
<comment type="caution">
    <text evidence="1">The sequence shown here is derived from an EMBL/GenBank/DDBJ whole genome shotgun (WGS) entry which is preliminary data.</text>
</comment>
<organism evidence="1 2">
    <name type="scientific">Roseospira goensis</name>
    <dbReference type="NCBI Taxonomy" id="391922"/>
    <lineage>
        <taxon>Bacteria</taxon>
        <taxon>Pseudomonadati</taxon>
        <taxon>Pseudomonadota</taxon>
        <taxon>Alphaproteobacteria</taxon>
        <taxon>Rhodospirillales</taxon>
        <taxon>Rhodospirillaceae</taxon>
        <taxon>Roseospira</taxon>
    </lineage>
</organism>
<keyword evidence="2" id="KW-1185">Reference proteome</keyword>
<reference evidence="1 2" key="1">
    <citation type="submission" date="2020-08" db="EMBL/GenBank/DDBJ databases">
        <title>Genome sequencing of Purple Non-Sulfur Bacteria from various extreme environments.</title>
        <authorList>
            <person name="Mayer M."/>
        </authorList>
    </citation>
    <scope>NUCLEOTIDE SEQUENCE [LARGE SCALE GENOMIC DNA]</scope>
    <source>
        <strain evidence="1 2">JA135</strain>
    </source>
</reference>
<protein>
    <submittedName>
        <fullName evidence="1">Uncharacterized protein</fullName>
    </submittedName>
</protein>
<evidence type="ECO:0000313" key="2">
    <source>
        <dbReference type="Proteomes" id="UP000555728"/>
    </source>
</evidence>
<sequence>MGEKLEEALLRLTRLESGQARIRQDLGSHAETEAHLQAQIDRLRADVDRINRRLDLTKV</sequence>